<dbReference type="EMBL" id="CAICTM010000245">
    <property type="protein sequence ID" value="CAB9505852.1"/>
    <property type="molecule type" value="Genomic_DNA"/>
</dbReference>
<accession>A0A9N8DNH3</accession>
<evidence type="ECO:0000313" key="1">
    <source>
        <dbReference type="EMBL" id="CAB9505852.1"/>
    </source>
</evidence>
<sequence>MMATYVPVPVCICETCHCEDTSTSMLRTVRNQYLVPPVAPSSLVSYWKEGHAWLAISFSEQATLDYVHHRFFEQCLKQEESNQITDVNSASYVSNPSYEGRCNTTCTVPIRHGTGVEWALVKAKVWLSTGSYQYYA</sequence>
<protein>
    <submittedName>
        <fullName evidence="1">Uncharacterized protein</fullName>
    </submittedName>
</protein>
<gene>
    <name evidence="1" type="ORF">SEMRO_246_G097601.1</name>
</gene>
<organism evidence="1 2">
    <name type="scientific">Seminavis robusta</name>
    <dbReference type="NCBI Taxonomy" id="568900"/>
    <lineage>
        <taxon>Eukaryota</taxon>
        <taxon>Sar</taxon>
        <taxon>Stramenopiles</taxon>
        <taxon>Ochrophyta</taxon>
        <taxon>Bacillariophyta</taxon>
        <taxon>Bacillariophyceae</taxon>
        <taxon>Bacillariophycidae</taxon>
        <taxon>Naviculales</taxon>
        <taxon>Naviculaceae</taxon>
        <taxon>Seminavis</taxon>
    </lineage>
</organism>
<proteinExistence type="predicted"/>
<evidence type="ECO:0000313" key="2">
    <source>
        <dbReference type="Proteomes" id="UP001153069"/>
    </source>
</evidence>
<dbReference type="Proteomes" id="UP001153069">
    <property type="component" value="Unassembled WGS sequence"/>
</dbReference>
<keyword evidence="2" id="KW-1185">Reference proteome</keyword>
<comment type="caution">
    <text evidence="1">The sequence shown here is derived from an EMBL/GenBank/DDBJ whole genome shotgun (WGS) entry which is preliminary data.</text>
</comment>
<name>A0A9N8DNH3_9STRA</name>
<dbReference type="AlphaFoldDB" id="A0A9N8DNH3"/>
<reference evidence="1" key="1">
    <citation type="submission" date="2020-06" db="EMBL/GenBank/DDBJ databases">
        <authorList>
            <consortium name="Plant Systems Biology data submission"/>
        </authorList>
    </citation>
    <scope>NUCLEOTIDE SEQUENCE</scope>
    <source>
        <strain evidence="1">D6</strain>
    </source>
</reference>